<feature type="region of interest" description="Disordered" evidence="2">
    <location>
        <begin position="822"/>
        <end position="843"/>
    </location>
</feature>
<gene>
    <name evidence="3" type="ORF">LTLLF_109850</name>
</gene>
<evidence type="ECO:0000256" key="2">
    <source>
        <dbReference type="SAM" id="MobiDB-lite"/>
    </source>
</evidence>
<comment type="caution">
    <text evidence="3">The sequence shown here is derived from an EMBL/GenBank/DDBJ whole genome shotgun (WGS) entry which is preliminary data.</text>
</comment>
<name>A0A8J6KZ00_MICOH</name>
<dbReference type="GO" id="GO:0060271">
    <property type="term" value="P:cilium assembly"/>
    <property type="evidence" value="ECO:0007669"/>
    <property type="project" value="TreeGrafter"/>
</dbReference>
<reference evidence="3" key="1">
    <citation type="submission" date="2020-03" db="EMBL/GenBank/DDBJ databases">
        <title>Studies in the Genomics of Life Span.</title>
        <authorList>
            <person name="Glass D."/>
        </authorList>
    </citation>
    <scope>NUCLEOTIDE SEQUENCE</scope>
    <source>
        <strain evidence="3">LTLLF</strain>
        <tissue evidence="3">Muscle</tissue>
    </source>
</reference>
<dbReference type="GO" id="GO:0045111">
    <property type="term" value="C:intermediate filament cytoskeleton"/>
    <property type="evidence" value="ECO:0007669"/>
    <property type="project" value="TreeGrafter"/>
</dbReference>
<feature type="compositionally biased region" description="Basic and acidic residues" evidence="2">
    <location>
        <begin position="674"/>
        <end position="691"/>
    </location>
</feature>
<evidence type="ECO:0000313" key="3">
    <source>
        <dbReference type="EMBL" id="KAH0519850.1"/>
    </source>
</evidence>
<dbReference type="Proteomes" id="UP000710432">
    <property type="component" value="Unassembled WGS sequence"/>
</dbReference>
<feature type="region of interest" description="Disordered" evidence="2">
    <location>
        <begin position="358"/>
        <end position="382"/>
    </location>
</feature>
<evidence type="ECO:0000256" key="1">
    <source>
        <dbReference type="SAM" id="Coils"/>
    </source>
</evidence>
<feature type="coiled-coil region" evidence="1">
    <location>
        <begin position="304"/>
        <end position="331"/>
    </location>
</feature>
<dbReference type="PANTHER" id="PTHR14332:SF3">
    <property type="entry name" value="DISRUPTED IN SCHIZOPHRENIA 1 PROTEIN"/>
    <property type="match status" value="1"/>
</dbReference>
<proteinExistence type="predicted"/>
<organism evidence="3 4">
    <name type="scientific">Microtus ochrogaster</name>
    <name type="common">Prairie vole</name>
    <dbReference type="NCBI Taxonomy" id="79684"/>
    <lineage>
        <taxon>Eukaryota</taxon>
        <taxon>Metazoa</taxon>
        <taxon>Chordata</taxon>
        <taxon>Craniata</taxon>
        <taxon>Vertebrata</taxon>
        <taxon>Euteleostomi</taxon>
        <taxon>Mammalia</taxon>
        <taxon>Eutheria</taxon>
        <taxon>Euarchontoglires</taxon>
        <taxon>Glires</taxon>
        <taxon>Rodentia</taxon>
        <taxon>Myomorpha</taxon>
        <taxon>Muroidea</taxon>
        <taxon>Cricetidae</taxon>
        <taxon>Arvicolinae</taxon>
        <taxon>Microtus</taxon>
    </lineage>
</organism>
<dbReference type="EMBL" id="JAATJU010002484">
    <property type="protein sequence ID" value="KAH0519850.1"/>
    <property type="molecule type" value="Genomic_DNA"/>
</dbReference>
<dbReference type="AlphaFoldDB" id="A0A8J6KZ00"/>
<accession>A0A8J6KZ00</accession>
<sequence length="1092" mass="118701">MPCQISSGPTGQESHYSQPKAGLCGPSPSGCCQVVGSPLLKSSLVPAVASVGHLHPAQNSMKETSVYFGVHSRNGNKLPEKLTRPCRPGGNGCCQDILSSDSSKSLAPSLGVAWNKGSKGLETVKPLAAPELNGPADIPALPGSQDTFTSCFSFIRLSLGVAGERGEAEGCLPSRDTESLHQSPQEMAAEASSSDRSHEDPRRLWTFNLQATTGSVDLDQVTGSDSKPECGIVSSLDTGLSSQVSSSVGGWGGQGNGWAGTRGWDALLSEWEPRLQDHLLINRRQLEVTSLSLKLQTLQEKAIEAGDYDKAETLRQRLEDLEEEKGRLHWVLPSQQPALGRFLGYLAAQTRVALYGATQRSGSDDSEAPHEGEPRTTAQGGLPASITRRDWLIREKQQLQKEMEALQSRMSALEAKEQQLSLELEEQETLLQWQGCDLMPMVAQLSPGQLQEISKALGETLTFAAQAPLRVEPPEALRSLQEKTKSLNMAIRDITAQVCSGERLCSSLRRRLSDLDTRLPQLLEAKMLAISGSHFCTAKELSEEIRALSSEREGLESLLGRLLALGCRSIRRLGSVKEDYARCSQELALQEAAHKASVKAAAVKCMDMLEGWLRSYRCPLLARVWEADLEACQLLVQSLWLQEAGSGPHAEDEKQVDSAGEATWTATLAVHPRPHPEEEKTPSQESCERNTHSAPLPHGAGGQQKELPQSLQGELQMVKETLQAMILQLQPTKETGGEATASHSTAVWSSSIQGPLKVTKPEMATIPAMSSYGHSNGWSPGTSESVWILSCPGHFPWALLSQETAPGHLHSTWAPSAASVFSSRDCTSENPPPPPQPATSGLSEIQATSVEEEDKVIGPVHQDQLLRGAKAQLHSLQWVCQLLQDESWEIHTVVGIGAQAWLSCARNLHEITLEKITPFSALVAVLDDCPMRYKDTLLYHFTSSLLASFRTRPHRLWCHKGHLVISKRPQNDLREQTIALFSQQALCCSLHWILTAASNPHPAPAPCAMVPPGPVHFGGLLASSTPWQAIAQARKTTLKVTVLGVLGLEEEGRRPACPLHEASCCDKEVWSTKVAQLLIPSRPLTVYELMLE</sequence>
<feature type="region of interest" description="Disordered" evidence="2">
    <location>
        <begin position="669"/>
        <end position="708"/>
    </location>
</feature>
<keyword evidence="1" id="KW-0175">Coiled coil</keyword>
<evidence type="ECO:0000313" key="4">
    <source>
        <dbReference type="Proteomes" id="UP000710432"/>
    </source>
</evidence>
<feature type="coiled-coil region" evidence="1">
    <location>
        <begin position="389"/>
        <end position="430"/>
    </location>
</feature>
<dbReference type="GO" id="GO:0001764">
    <property type="term" value="P:neuron migration"/>
    <property type="evidence" value="ECO:0007669"/>
    <property type="project" value="TreeGrafter"/>
</dbReference>
<feature type="region of interest" description="Disordered" evidence="2">
    <location>
        <begin position="168"/>
        <end position="200"/>
    </location>
</feature>
<dbReference type="GO" id="GO:0005815">
    <property type="term" value="C:microtubule organizing center"/>
    <property type="evidence" value="ECO:0007669"/>
    <property type="project" value="TreeGrafter"/>
</dbReference>
<protein>
    <submittedName>
        <fullName evidence="3">Disrupted in schizophrenia 1-like protein</fullName>
    </submittedName>
</protein>
<dbReference type="InterPro" id="IPR026081">
    <property type="entry name" value="DISC1"/>
</dbReference>
<dbReference type="PANTHER" id="PTHR14332">
    <property type="entry name" value="DISRUPTED IN SCHIZOPHRENIA 1 PROTEIN"/>
    <property type="match status" value="1"/>
</dbReference>
<dbReference type="GO" id="GO:0005874">
    <property type="term" value="C:microtubule"/>
    <property type="evidence" value="ECO:0007669"/>
    <property type="project" value="TreeGrafter"/>
</dbReference>